<dbReference type="InterPro" id="IPR008271">
    <property type="entry name" value="Ser/Thr_kinase_AS"/>
</dbReference>
<gene>
    <name evidence="8" type="ORF">MNEG_7069</name>
</gene>
<dbReference type="SUPFAM" id="SSF56112">
    <property type="entry name" value="Protein kinase-like (PK-like)"/>
    <property type="match status" value="1"/>
</dbReference>
<dbReference type="GO" id="GO:0004674">
    <property type="term" value="F:protein serine/threonine kinase activity"/>
    <property type="evidence" value="ECO:0007669"/>
    <property type="project" value="UniProtKB-KW"/>
</dbReference>
<keyword evidence="4 8" id="KW-0418">Kinase</keyword>
<evidence type="ECO:0000256" key="1">
    <source>
        <dbReference type="ARBA" id="ARBA00022527"/>
    </source>
</evidence>
<dbReference type="Gene3D" id="3.30.200.20">
    <property type="entry name" value="Phosphorylase Kinase, domain 1"/>
    <property type="match status" value="1"/>
</dbReference>
<keyword evidence="9" id="KW-1185">Reference proteome</keyword>
<dbReference type="RefSeq" id="XP_013899914.1">
    <property type="nucleotide sequence ID" value="XM_014044460.1"/>
</dbReference>
<dbReference type="PROSITE" id="PS50011">
    <property type="entry name" value="PROTEIN_KINASE_DOM"/>
    <property type="match status" value="1"/>
</dbReference>
<dbReference type="SMART" id="SM00220">
    <property type="entry name" value="S_TKc"/>
    <property type="match status" value="1"/>
</dbReference>
<evidence type="ECO:0000256" key="3">
    <source>
        <dbReference type="ARBA" id="ARBA00022741"/>
    </source>
</evidence>
<dbReference type="PROSITE" id="PS00108">
    <property type="entry name" value="PROTEIN_KINASE_ST"/>
    <property type="match status" value="1"/>
</dbReference>
<evidence type="ECO:0000256" key="4">
    <source>
        <dbReference type="ARBA" id="ARBA00022777"/>
    </source>
</evidence>
<dbReference type="Pfam" id="PF07714">
    <property type="entry name" value="PK_Tyr_Ser-Thr"/>
    <property type="match status" value="2"/>
</dbReference>
<dbReference type="InterPro" id="IPR017441">
    <property type="entry name" value="Protein_kinase_ATP_BS"/>
</dbReference>
<evidence type="ECO:0000256" key="6">
    <source>
        <dbReference type="PROSITE-ProRule" id="PRU10141"/>
    </source>
</evidence>
<accession>A0A0D2MCB9</accession>
<feature type="domain" description="Protein kinase" evidence="7">
    <location>
        <begin position="456"/>
        <end position="775"/>
    </location>
</feature>
<keyword evidence="5 6" id="KW-0067">ATP-binding</keyword>
<proteinExistence type="predicted"/>
<dbReference type="GO" id="GO:0005524">
    <property type="term" value="F:ATP binding"/>
    <property type="evidence" value="ECO:0007669"/>
    <property type="project" value="UniProtKB-UniRule"/>
</dbReference>
<dbReference type="Gene3D" id="1.10.510.10">
    <property type="entry name" value="Transferase(Phosphotransferase) domain 1"/>
    <property type="match status" value="1"/>
</dbReference>
<dbReference type="InterPro" id="IPR001245">
    <property type="entry name" value="Ser-Thr/Tyr_kinase_cat_dom"/>
</dbReference>
<protein>
    <submittedName>
        <fullName evidence="8">Tyrosine-protein kinase Src42A</fullName>
    </submittedName>
</protein>
<dbReference type="STRING" id="145388.A0A0D2MCB9"/>
<dbReference type="Proteomes" id="UP000054498">
    <property type="component" value="Unassembled WGS sequence"/>
</dbReference>
<keyword evidence="2" id="KW-0808">Transferase</keyword>
<evidence type="ECO:0000313" key="9">
    <source>
        <dbReference type="Proteomes" id="UP000054498"/>
    </source>
</evidence>
<evidence type="ECO:0000256" key="5">
    <source>
        <dbReference type="ARBA" id="ARBA00022840"/>
    </source>
</evidence>
<dbReference type="PANTHER" id="PTHR44329">
    <property type="entry name" value="SERINE/THREONINE-PROTEIN KINASE TNNI3K-RELATED"/>
    <property type="match status" value="1"/>
</dbReference>
<sequence length="779" mass="82269">MPLDTLRQVHRLQNALAAVSDAPGLGLTEAAELLHAELDASLVSIYGFHGFSGARVGGEACTGAPAAAVLLAAYGSGDDLLERCPVVTDPTFLAVPIGPVARPWGVLAIAKDVPGSLAGPRWHVWPSVAAGALVHQVRHWQTAAACALLSKTAATDDRITLIGQLLRGAGSYLERACNARVGVRFAILDREATKALVFEAAAADASGQDGGAAAYHEGSAMVATEIDLPGTLLASAVSLRKARFVRDCTSYMQSSARPARDIFTQTAQLVASLLVVPFVYCEDAPLAALYLTLEAPNDFAHIQGPLLGFIKLIAPLLHQRLQDSLEAVWEEARAVRTHSFGLPSLGPLSRVSTEGSSAASTMVDQLHLWRSSSGDAASSSMWSCGSGSRSGVDAPTSQLARCNTKRLCTSAMTKAVEQEIMNCKRLGSGDMSTAAALERSSSDRHAQLAAAACNELVLGDVIGAGGYGSVWRGSWKQVTAAIKVMYERATEQEAMMVAIEMAVLSTVSHPHIIQAFACLTDLVEAASPAPTRFNGQRHSGSLSDSASSAPPPPCYRRLLPFEDPEDTETCSIIVMEYCNLGTLRQAAKRGVFRHRMSAGAAGVVRVDMAALLEVALQVAEAVSYLHSIRICHCDIKMDNVLLKSEVSQPRGYISKLADFGLVKVLGSGDAVVNVACAGTVTHLAPELFVKGSRVTTAVDAYAFGILLYELYMGGAGAYPGLSKAEIIERVGHGGMRPRFPPSAPRGYVRVATACWADDPAARPAFGRIISELQALRDLA</sequence>
<organism evidence="8 9">
    <name type="scientific">Monoraphidium neglectum</name>
    <dbReference type="NCBI Taxonomy" id="145388"/>
    <lineage>
        <taxon>Eukaryota</taxon>
        <taxon>Viridiplantae</taxon>
        <taxon>Chlorophyta</taxon>
        <taxon>core chlorophytes</taxon>
        <taxon>Chlorophyceae</taxon>
        <taxon>CS clade</taxon>
        <taxon>Sphaeropleales</taxon>
        <taxon>Selenastraceae</taxon>
        <taxon>Monoraphidium</taxon>
    </lineage>
</organism>
<dbReference type="KEGG" id="mng:MNEG_7069"/>
<dbReference type="OrthoDB" id="543250at2759"/>
<evidence type="ECO:0000259" key="7">
    <source>
        <dbReference type="PROSITE" id="PS50011"/>
    </source>
</evidence>
<dbReference type="GeneID" id="25739945"/>
<name>A0A0D2MCB9_9CHLO</name>
<keyword evidence="1" id="KW-0723">Serine/threonine-protein kinase</keyword>
<dbReference type="PROSITE" id="PS00107">
    <property type="entry name" value="PROTEIN_KINASE_ATP"/>
    <property type="match status" value="1"/>
</dbReference>
<dbReference type="AlphaFoldDB" id="A0A0D2MCB9"/>
<dbReference type="InterPro" id="IPR011009">
    <property type="entry name" value="Kinase-like_dom_sf"/>
</dbReference>
<evidence type="ECO:0000256" key="2">
    <source>
        <dbReference type="ARBA" id="ARBA00022679"/>
    </source>
</evidence>
<evidence type="ECO:0000313" key="8">
    <source>
        <dbReference type="EMBL" id="KIZ00895.1"/>
    </source>
</evidence>
<dbReference type="InterPro" id="IPR051681">
    <property type="entry name" value="Ser/Thr_Kinases-Pseudokinases"/>
</dbReference>
<feature type="binding site" evidence="6">
    <location>
        <position position="483"/>
    </location>
    <ligand>
        <name>ATP</name>
        <dbReference type="ChEBI" id="CHEBI:30616"/>
    </ligand>
</feature>
<dbReference type="PANTHER" id="PTHR44329:SF214">
    <property type="entry name" value="PROTEIN KINASE DOMAIN-CONTAINING PROTEIN"/>
    <property type="match status" value="1"/>
</dbReference>
<reference evidence="8 9" key="1">
    <citation type="journal article" date="2013" name="BMC Genomics">
        <title>Reconstruction of the lipid metabolism for the microalga Monoraphidium neglectum from its genome sequence reveals characteristics suitable for biofuel production.</title>
        <authorList>
            <person name="Bogen C."/>
            <person name="Al-Dilaimi A."/>
            <person name="Albersmeier A."/>
            <person name="Wichmann J."/>
            <person name="Grundmann M."/>
            <person name="Rupp O."/>
            <person name="Lauersen K.J."/>
            <person name="Blifernez-Klassen O."/>
            <person name="Kalinowski J."/>
            <person name="Goesmann A."/>
            <person name="Mussgnug J.H."/>
            <person name="Kruse O."/>
        </authorList>
    </citation>
    <scope>NUCLEOTIDE SEQUENCE [LARGE SCALE GENOMIC DNA]</scope>
    <source>
        <strain evidence="8 9">SAG 48.87</strain>
    </source>
</reference>
<dbReference type="EMBL" id="KK101436">
    <property type="protein sequence ID" value="KIZ00895.1"/>
    <property type="molecule type" value="Genomic_DNA"/>
</dbReference>
<keyword evidence="3 6" id="KW-0547">Nucleotide-binding</keyword>
<dbReference type="PRINTS" id="PR00109">
    <property type="entry name" value="TYRKINASE"/>
</dbReference>
<dbReference type="InterPro" id="IPR000719">
    <property type="entry name" value="Prot_kinase_dom"/>
</dbReference>